<keyword evidence="5" id="KW-1185">Reference proteome</keyword>
<evidence type="ECO:0000313" key="4">
    <source>
        <dbReference type="EMBL" id="KAI5070981.1"/>
    </source>
</evidence>
<keyword evidence="2" id="KW-0808">Transferase</keyword>
<dbReference type="Proteomes" id="UP000886520">
    <property type="component" value="Chromosome 13"/>
</dbReference>
<dbReference type="InterPro" id="IPR023213">
    <property type="entry name" value="CAT-like_dom_sf"/>
</dbReference>
<evidence type="ECO:0000256" key="3">
    <source>
        <dbReference type="ARBA" id="ARBA00023315"/>
    </source>
</evidence>
<keyword evidence="3" id="KW-0012">Acyltransferase</keyword>
<dbReference type="InterPro" id="IPR050898">
    <property type="entry name" value="Plant_acyltransferase"/>
</dbReference>
<comment type="caution">
    <text evidence="4">The sequence shown here is derived from an EMBL/GenBank/DDBJ whole genome shotgun (WGS) entry which is preliminary data.</text>
</comment>
<dbReference type="Pfam" id="PF02458">
    <property type="entry name" value="Transferase"/>
    <property type="match status" value="1"/>
</dbReference>
<dbReference type="PANTHER" id="PTHR31147:SF1">
    <property type="entry name" value="ACYL TRANSFERASE 4"/>
    <property type="match status" value="1"/>
</dbReference>
<name>A0A9D4UNU3_ADICA</name>
<dbReference type="OrthoDB" id="671439at2759"/>
<gene>
    <name evidence="4" type="ORF">GOP47_0013232</name>
</gene>
<dbReference type="AlphaFoldDB" id="A0A9D4UNU3"/>
<dbReference type="PANTHER" id="PTHR31147">
    <property type="entry name" value="ACYL TRANSFERASE 4"/>
    <property type="match status" value="1"/>
</dbReference>
<organism evidence="4 5">
    <name type="scientific">Adiantum capillus-veneris</name>
    <name type="common">Maidenhair fern</name>
    <dbReference type="NCBI Taxonomy" id="13818"/>
    <lineage>
        <taxon>Eukaryota</taxon>
        <taxon>Viridiplantae</taxon>
        <taxon>Streptophyta</taxon>
        <taxon>Embryophyta</taxon>
        <taxon>Tracheophyta</taxon>
        <taxon>Polypodiopsida</taxon>
        <taxon>Polypodiidae</taxon>
        <taxon>Polypodiales</taxon>
        <taxon>Pteridineae</taxon>
        <taxon>Pteridaceae</taxon>
        <taxon>Vittarioideae</taxon>
        <taxon>Adiantum</taxon>
    </lineage>
</organism>
<proteinExistence type="inferred from homology"/>
<dbReference type="EMBL" id="JABFUD020000013">
    <property type="protein sequence ID" value="KAI5070981.1"/>
    <property type="molecule type" value="Genomic_DNA"/>
</dbReference>
<comment type="similarity">
    <text evidence="1">Belongs to the plant acyltransferase family.</text>
</comment>
<protein>
    <submittedName>
        <fullName evidence="4">Uncharacterized protein</fullName>
    </submittedName>
</protein>
<evidence type="ECO:0000256" key="1">
    <source>
        <dbReference type="ARBA" id="ARBA00009861"/>
    </source>
</evidence>
<evidence type="ECO:0000256" key="2">
    <source>
        <dbReference type="ARBA" id="ARBA00022679"/>
    </source>
</evidence>
<dbReference type="Gene3D" id="3.30.559.10">
    <property type="entry name" value="Chloramphenicol acetyltransferase-like domain"/>
    <property type="match status" value="2"/>
</dbReference>
<evidence type="ECO:0000313" key="5">
    <source>
        <dbReference type="Proteomes" id="UP000886520"/>
    </source>
</evidence>
<reference evidence="4" key="1">
    <citation type="submission" date="2021-01" db="EMBL/GenBank/DDBJ databases">
        <title>Adiantum capillus-veneris genome.</title>
        <authorList>
            <person name="Fang Y."/>
            <person name="Liao Q."/>
        </authorList>
    </citation>
    <scope>NUCLEOTIDE SEQUENCE</scope>
    <source>
        <strain evidence="4">H3</strain>
        <tissue evidence="4">Leaf</tissue>
    </source>
</reference>
<accession>A0A9D4UNU3</accession>
<dbReference type="GO" id="GO:0016746">
    <property type="term" value="F:acyltransferase activity"/>
    <property type="evidence" value="ECO:0007669"/>
    <property type="project" value="UniProtKB-KW"/>
</dbReference>
<sequence length="511" mass="57281">MEPLRSPFDPINLLVVLRRAPRLVPPAGETPQTILYLPAVHAHAGYGSILSSHMLLFEGHHHHSFTNHETMINPAHAIARGLEKVLYSYYPLAGRLRVPTGVIERGNLELVCNGLGAMFVEAQANVSLAELKKLDKVYWSELHYDYVGDASTEVCPLVVQVTTLTCGGFVLSVRVLQSLCDSAGMLHFLHAWSEMTKSSSQLIAVTTPIWGGTIPSQLPHWPQKFHFPSLEMAAHGPAEYVHVNDHHKLQYVETRDPSYGESVYGDHKSHYLDRRERPHYEDVHVHSSDHTLPYMEARDQPFHDNVHGLSNITISLEYLSHLKDSIRINCNKFEALAALIWRERTRVLALPLSSEVVLFFPAPVPHDVHVAFYGQYGFNCMVSAQAGDLVQSDLSEVVRMIQMAKVDLVDNFLECMRRFAQLHRNATKRAPPHVLIFTVLWEGVEEIDFGLGSLPFAPDATRLHSPVNVAAVTGGLEETIEIVMTNAPITLTEKIHHHMLPHTPLLSDSKL</sequence>